<feature type="compositionally biased region" description="Acidic residues" evidence="1">
    <location>
        <begin position="71"/>
        <end position="82"/>
    </location>
</feature>
<feature type="region of interest" description="Disordered" evidence="1">
    <location>
        <begin position="1"/>
        <end position="24"/>
    </location>
</feature>
<protein>
    <recommendedName>
        <fullName evidence="5">Sulfotransferase domain-containing protein</fullName>
    </recommendedName>
</protein>
<evidence type="ECO:0000313" key="3">
    <source>
        <dbReference type="EMBL" id="KAL3762740.1"/>
    </source>
</evidence>
<keyword evidence="2" id="KW-1133">Transmembrane helix</keyword>
<keyword evidence="2" id="KW-0812">Transmembrane</keyword>
<feature type="compositionally biased region" description="Basic and acidic residues" evidence="1">
    <location>
        <begin position="89"/>
        <end position="109"/>
    </location>
</feature>
<name>A0ABD3MF37_9STRA</name>
<evidence type="ECO:0000256" key="2">
    <source>
        <dbReference type="SAM" id="Phobius"/>
    </source>
</evidence>
<evidence type="ECO:0000256" key="1">
    <source>
        <dbReference type="SAM" id="MobiDB-lite"/>
    </source>
</evidence>
<feature type="compositionally biased region" description="Gly residues" evidence="1">
    <location>
        <begin position="178"/>
        <end position="191"/>
    </location>
</feature>
<feature type="compositionally biased region" description="Basic and acidic residues" evidence="1">
    <location>
        <begin position="448"/>
        <end position="471"/>
    </location>
</feature>
<feature type="compositionally biased region" description="Low complexity" evidence="1">
    <location>
        <begin position="436"/>
        <end position="445"/>
    </location>
</feature>
<feature type="transmembrane region" description="Helical" evidence="2">
    <location>
        <begin position="34"/>
        <end position="53"/>
    </location>
</feature>
<feature type="region of interest" description="Disordered" evidence="1">
    <location>
        <begin position="63"/>
        <end position="195"/>
    </location>
</feature>
<comment type="caution">
    <text evidence="3">The sequence shown here is derived from an EMBL/GenBank/DDBJ whole genome shotgun (WGS) entry which is preliminary data.</text>
</comment>
<feature type="compositionally biased region" description="Pro residues" evidence="1">
    <location>
        <begin position="148"/>
        <end position="158"/>
    </location>
</feature>
<proteinExistence type="predicted"/>
<evidence type="ECO:0008006" key="5">
    <source>
        <dbReference type="Google" id="ProtNLM"/>
    </source>
</evidence>
<dbReference type="Proteomes" id="UP001530315">
    <property type="component" value="Unassembled WGS sequence"/>
</dbReference>
<accession>A0ABD3MF37</accession>
<keyword evidence="4" id="KW-1185">Reference proteome</keyword>
<reference evidence="3 4" key="1">
    <citation type="submission" date="2024-10" db="EMBL/GenBank/DDBJ databases">
        <title>Updated reference genomes for cyclostephanoid diatoms.</title>
        <authorList>
            <person name="Roberts W.R."/>
            <person name="Alverson A.J."/>
        </authorList>
    </citation>
    <scope>NUCLEOTIDE SEQUENCE [LARGE SCALE GENOMIC DNA]</scope>
    <source>
        <strain evidence="3 4">AJA276-08</strain>
    </source>
</reference>
<feature type="region of interest" description="Disordered" evidence="1">
    <location>
        <begin position="436"/>
        <end position="482"/>
    </location>
</feature>
<dbReference type="EMBL" id="JALLAZ020001820">
    <property type="protein sequence ID" value="KAL3762740.1"/>
    <property type="molecule type" value="Genomic_DNA"/>
</dbReference>
<dbReference type="AlphaFoldDB" id="A0ABD3MF37"/>
<organism evidence="3 4">
    <name type="scientific">Stephanodiscus triporus</name>
    <dbReference type="NCBI Taxonomy" id="2934178"/>
    <lineage>
        <taxon>Eukaryota</taxon>
        <taxon>Sar</taxon>
        <taxon>Stramenopiles</taxon>
        <taxon>Ochrophyta</taxon>
        <taxon>Bacillariophyta</taxon>
        <taxon>Coscinodiscophyceae</taxon>
        <taxon>Thalassiosirophycidae</taxon>
        <taxon>Stephanodiscales</taxon>
        <taxon>Stephanodiscaceae</taxon>
        <taxon>Stephanodiscus</taxon>
    </lineage>
</organism>
<gene>
    <name evidence="3" type="ORF">ACHAW5_006551</name>
</gene>
<evidence type="ECO:0000313" key="4">
    <source>
        <dbReference type="Proteomes" id="UP001530315"/>
    </source>
</evidence>
<dbReference type="Gene3D" id="3.40.50.300">
    <property type="entry name" value="P-loop containing nucleotide triphosphate hydrolases"/>
    <property type="match status" value="1"/>
</dbReference>
<sequence length="802" mass="88600">MTTIVPPADPLAPPHRRRGDCADDDGMEHRRRSLGVLLLLLVAVVLVVVAAIAPPAATTAAVVDEGRDGDGGDESLRDDDEVGLVSKTMPHDTDRLHHLMEEEGGKEEEGGSTTTTPEFDLAMPTDGRGRLAPSVVGGRRGLELSSQDPPPIPIPIPIRCPEGFRVISPDEHEKGRRPPGGEGGDDGGASDSGGRFFLRQSTYAASFPGSGDKMITKYLVEGITGLRVGEASSSGGGEGGKDAVVARRGDVVAVRTHWPHSSGKLASWDDDISRAFVVLRNPLVAIPRYFDQQYELRNHLPTGSASLPRYTDDSRNAWSKWRDNQIRSQIMLYRRFVSFWMERYKDEGSRLYFSYEDLVDPISGPVEAARLANFFAAGLKNNALEWAMESVEGGGGGGDSAQEAIDRALDEATRTMAKFEDVPCIWREVVYSTIMSSPSSSSSSSQKLEGDKRRSLVADDEAVGKPPHDGGEGGGGGLADVDIARGGEVWNPAERPYTPENLAEISQMLLELMNRWNRHQRLLTILAVYHREVNRAYLDITGELDEAIVERDRMSDQPYLPRQPPPGTTGHISLPHGKFHIIQASHPSANVASIVASNWLMGLFEPEKDIAFMNFNWPEEPIRQSGKDAVINSNLVTKTNKVDLMSLYKLIRPHYDEVFFVVSNRGSDPHLRISDELCGYKNVLCIEYKDLRYDNVDELRAMVGSLNMKLRRRFEYFFGANPDWLTPESESNAVDRLDATARAVAAMKDQPPNKVDLKFGVRGGDTFSLDDSPPAMIMPSDRRDRLLRSVSKLYPDSYRLWS</sequence>
<dbReference type="InterPro" id="IPR027417">
    <property type="entry name" value="P-loop_NTPase"/>
</dbReference>
<keyword evidence="2" id="KW-0472">Membrane</keyword>